<dbReference type="RefSeq" id="XP_062648041.1">
    <property type="nucleotide sequence ID" value="XM_062791209.1"/>
</dbReference>
<accession>A0AAN6U1J6</accession>
<feature type="compositionally biased region" description="Low complexity" evidence="1">
    <location>
        <begin position="58"/>
        <end position="92"/>
    </location>
</feature>
<comment type="caution">
    <text evidence="3">The sequence shown here is derived from an EMBL/GenBank/DDBJ whole genome shotgun (WGS) entry which is preliminary data.</text>
</comment>
<feature type="region of interest" description="Disordered" evidence="1">
    <location>
        <begin position="56"/>
        <end position="92"/>
    </location>
</feature>
<keyword evidence="2" id="KW-0812">Transmembrane</keyword>
<organism evidence="3 4">
    <name type="scientific">Parathielavia appendiculata</name>
    <dbReference type="NCBI Taxonomy" id="2587402"/>
    <lineage>
        <taxon>Eukaryota</taxon>
        <taxon>Fungi</taxon>
        <taxon>Dikarya</taxon>
        <taxon>Ascomycota</taxon>
        <taxon>Pezizomycotina</taxon>
        <taxon>Sordariomycetes</taxon>
        <taxon>Sordariomycetidae</taxon>
        <taxon>Sordariales</taxon>
        <taxon>Chaetomiaceae</taxon>
        <taxon>Parathielavia</taxon>
    </lineage>
</organism>
<reference evidence="3" key="1">
    <citation type="journal article" date="2023" name="Mol. Phylogenet. Evol.">
        <title>Genome-scale phylogeny and comparative genomics of the fungal order Sordariales.</title>
        <authorList>
            <person name="Hensen N."/>
            <person name="Bonometti L."/>
            <person name="Westerberg I."/>
            <person name="Brannstrom I.O."/>
            <person name="Guillou S."/>
            <person name="Cros-Aarteil S."/>
            <person name="Calhoun S."/>
            <person name="Haridas S."/>
            <person name="Kuo A."/>
            <person name="Mondo S."/>
            <person name="Pangilinan J."/>
            <person name="Riley R."/>
            <person name="LaButti K."/>
            <person name="Andreopoulos B."/>
            <person name="Lipzen A."/>
            <person name="Chen C."/>
            <person name="Yan M."/>
            <person name="Daum C."/>
            <person name="Ng V."/>
            <person name="Clum A."/>
            <person name="Steindorff A."/>
            <person name="Ohm R.A."/>
            <person name="Martin F."/>
            <person name="Silar P."/>
            <person name="Natvig D.O."/>
            <person name="Lalanne C."/>
            <person name="Gautier V."/>
            <person name="Ament-Velasquez S.L."/>
            <person name="Kruys A."/>
            <person name="Hutchinson M.I."/>
            <person name="Powell A.J."/>
            <person name="Barry K."/>
            <person name="Miller A.N."/>
            <person name="Grigoriev I.V."/>
            <person name="Debuchy R."/>
            <person name="Gladieux P."/>
            <person name="Hiltunen Thoren M."/>
            <person name="Johannesson H."/>
        </authorList>
    </citation>
    <scope>NUCLEOTIDE SEQUENCE</scope>
    <source>
        <strain evidence="3">CBS 731.68</strain>
    </source>
</reference>
<protein>
    <recommendedName>
        <fullName evidence="5">Mid2 domain-containing protein</fullName>
    </recommendedName>
</protein>
<evidence type="ECO:0000256" key="1">
    <source>
        <dbReference type="SAM" id="MobiDB-lite"/>
    </source>
</evidence>
<evidence type="ECO:0000313" key="4">
    <source>
        <dbReference type="Proteomes" id="UP001302602"/>
    </source>
</evidence>
<dbReference type="EMBL" id="MU853227">
    <property type="protein sequence ID" value="KAK4124270.1"/>
    <property type="molecule type" value="Genomic_DNA"/>
</dbReference>
<keyword evidence="4" id="KW-1185">Reference proteome</keyword>
<evidence type="ECO:0008006" key="5">
    <source>
        <dbReference type="Google" id="ProtNLM"/>
    </source>
</evidence>
<name>A0AAN6U1J6_9PEZI</name>
<gene>
    <name evidence="3" type="ORF">N657DRAFT_633390</name>
</gene>
<evidence type="ECO:0000313" key="3">
    <source>
        <dbReference type="EMBL" id="KAK4124270.1"/>
    </source>
</evidence>
<dbReference type="Proteomes" id="UP001302602">
    <property type="component" value="Unassembled WGS sequence"/>
</dbReference>
<sequence>MFANASHISTGRNAFCSTAFLSHQTEVEQVSNFACAADASEDWYYGFTAISPLEDETTSTSTTSSTSTEASSSDGPATTQPSTSTESLSQTSTTNVSRRCQCAGHKRKHHHQYGAIVGGAVGGPVILCGSAIAIIWLIRRSKMADAAKSSSYGSSITGTYPQFKP</sequence>
<reference evidence="3" key="2">
    <citation type="submission" date="2023-05" db="EMBL/GenBank/DDBJ databases">
        <authorList>
            <consortium name="Lawrence Berkeley National Laboratory"/>
            <person name="Steindorff A."/>
            <person name="Hensen N."/>
            <person name="Bonometti L."/>
            <person name="Westerberg I."/>
            <person name="Brannstrom I.O."/>
            <person name="Guillou S."/>
            <person name="Cros-Aarteil S."/>
            <person name="Calhoun S."/>
            <person name="Haridas S."/>
            <person name="Kuo A."/>
            <person name="Mondo S."/>
            <person name="Pangilinan J."/>
            <person name="Riley R."/>
            <person name="Labutti K."/>
            <person name="Andreopoulos B."/>
            <person name="Lipzen A."/>
            <person name="Chen C."/>
            <person name="Yanf M."/>
            <person name="Daum C."/>
            <person name="Ng V."/>
            <person name="Clum A."/>
            <person name="Ohm R."/>
            <person name="Martin F."/>
            <person name="Silar P."/>
            <person name="Natvig D."/>
            <person name="Lalanne C."/>
            <person name="Gautier V."/>
            <person name="Ament-Velasquez S.L."/>
            <person name="Kruys A."/>
            <person name="Hutchinson M.I."/>
            <person name="Powell A.J."/>
            <person name="Barry K."/>
            <person name="Miller A.N."/>
            <person name="Grigoriev I.V."/>
            <person name="Debuchy R."/>
            <person name="Gladieux P."/>
            <person name="Thoren M.H."/>
            <person name="Johannesson H."/>
        </authorList>
    </citation>
    <scope>NUCLEOTIDE SEQUENCE</scope>
    <source>
        <strain evidence="3">CBS 731.68</strain>
    </source>
</reference>
<keyword evidence="2" id="KW-0472">Membrane</keyword>
<feature type="transmembrane region" description="Helical" evidence="2">
    <location>
        <begin position="113"/>
        <end position="138"/>
    </location>
</feature>
<evidence type="ECO:0000256" key="2">
    <source>
        <dbReference type="SAM" id="Phobius"/>
    </source>
</evidence>
<proteinExistence type="predicted"/>
<keyword evidence="2" id="KW-1133">Transmembrane helix</keyword>
<dbReference type="GeneID" id="87827978"/>
<dbReference type="AlphaFoldDB" id="A0AAN6U1J6"/>